<keyword evidence="5 12" id="KW-1133">Transmembrane helix</keyword>
<dbReference type="Gene3D" id="3.90.550.10">
    <property type="entry name" value="Spore Coat Polysaccharide Biosynthesis Protein SpsA, Chain A"/>
    <property type="match status" value="1"/>
</dbReference>
<keyword evidence="7 12" id="KW-0472">Membrane</keyword>
<protein>
    <submittedName>
        <fullName evidence="13">Uncharacterized protein</fullName>
    </submittedName>
</protein>
<feature type="binding site" evidence="10">
    <location>
        <position position="387"/>
    </location>
    <ligand>
        <name>Mn(2+)</name>
        <dbReference type="ChEBI" id="CHEBI:29035"/>
    </ligand>
</feature>
<evidence type="ECO:0000256" key="8">
    <source>
        <dbReference type="ARBA" id="ARBA00023316"/>
    </source>
</evidence>
<evidence type="ECO:0000256" key="12">
    <source>
        <dbReference type="SAM" id="Phobius"/>
    </source>
</evidence>
<feature type="transmembrane region" description="Helical" evidence="12">
    <location>
        <begin position="744"/>
        <end position="764"/>
    </location>
</feature>
<evidence type="ECO:0000256" key="1">
    <source>
        <dbReference type="ARBA" id="ARBA00004653"/>
    </source>
</evidence>
<feature type="transmembrane region" description="Helical" evidence="12">
    <location>
        <begin position="676"/>
        <end position="699"/>
    </location>
</feature>
<feature type="transmembrane region" description="Helical" evidence="12">
    <location>
        <begin position="126"/>
        <end position="144"/>
    </location>
</feature>
<dbReference type="InterPro" id="IPR029044">
    <property type="entry name" value="Nucleotide-diphossugar_trans"/>
</dbReference>
<feature type="transmembrane region" description="Helical" evidence="12">
    <location>
        <begin position="633"/>
        <end position="655"/>
    </location>
</feature>
<reference evidence="13 14" key="1">
    <citation type="journal article" date="2005" name="PLoS Biol.">
        <title>The genomes of Oryza sativa: a history of duplications.</title>
        <authorList>
            <person name="Yu J."/>
            <person name="Wang J."/>
            <person name="Lin W."/>
            <person name="Li S."/>
            <person name="Li H."/>
            <person name="Zhou J."/>
            <person name="Ni P."/>
            <person name="Dong W."/>
            <person name="Hu S."/>
            <person name="Zeng C."/>
            <person name="Zhang J."/>
            <person name="Zhang Y."/>
            <person name="Li R."/>
            <person name="Xu Z."/>
            <person name="Li S."/>
            <person name="Li X."/>
            <person name="Zheng H."/>
            <person name="Cong L."/>
            <person name="Lin L."/>
            <person name="Yin J."/>
            <person name="Geng J."/>
            <person name="Li G."/>
            <person name="Shi J."/>
            <person name="Liu J."/>
            <person name="Lv H."/>
            <person name="Li J."/>
            <person name="Wang J."/>
            <person name="Deng Y."/>
            <person name="Ran L."/>
            <person name="Shi X."/>
            <person name="Wang X."/>
            <person name="Wu Q."/>
            <person name="Li C."/>
            <person name="Ren X."/>
            <person name="Wang J."/>
            <person name="Wang X."/>
            <person name="Li D."/>
            <person name="Liu D."/>
            <person name="Zhang X."/>
            <person name="Ji Z."/>
            <person name="Zhao W."/>
            <person name="Sun Y."/>
            <person name="Zhang Z."/>
            <person name="Bao J."/>
            <person name="Han Y."/>
            <person name="Dong L."/>
            <person name="Ji J."/>
            <person name="Chen P."/>
            <person name="Wu S."/>
            <person name="Liu J."/>
            <person name="Xiao Y."/>
            <person name="Bu D."/>
            <person name="Tan J."/>
            <person name="Yang L."/>
            <person name="Ye C."/>
            <person name="Zhang J."/>
            <person name="Xu J."/>
            <person name="Zhou Y."/>
            <person name="Yu Y."/>
            <person name="Zhang B."/>
            <person name="Zhuang S."/>
            <person name="Wei H."/>
            <person name="Liu B."/>
            <person name="Lei M."/>
            <person name="Yu H."/>
            <person name="Li Y."/>
            <person name="Xu H."/>
            <person name="Wei S."/>
            <person name="He X."/>
            <person name="Fang L."/>
            <person name="Zhang Z."/>
            <person name="Zhang Y."/>
            <person name="Huang X."/>
            <person name="Su Z."/>
            <person name="Tong W."/>
            <person name="Li J."/>
            <person name="Tong Z."/>
            <person name="Li S."/>
            <person name="Ye J."/>
            <person name="Wang L."/>
            <person name="Fang L."/>
            <person name="Lei T."/>
            <person name="Chen C."/>
            <person name="Chen H."/>
            <person name="Xu Z."/>
            <person name="Li H."/>
            <person name="Huang H."/>
            <person name="Zhang F."/>
            <person name="Xu H."/>
            <person name="Li N."/>
            <person name="Zhao C."/>
            <person name="Li S."/>
            <person name="Dong L."/>
            <person name="Huang Y."/>
            <person name="Li L."/>
            <person name="Xi Y."/>
            <person name="Qi Q."/>
            <person name="Li W."/>
            <person name="Zhang B."/>
            <person name="Hu W."/>
            <person name="Zhang Y."/>
            <person name="Tian X."/>
            <person name="Jiao Y."/>
            <person name="Liang X."/>
            <person name="Jin J."/>
            <person name="Gao L."/>
            <person name="Zheng W."/>
            <person name="Hao B."/>
            <person name="Liu S."/>
            <person name="Wang W."/>
            <person name="Yuan L."/>
            <person name="Cao M."/>
            <person name="McDermott J."/>
            <person name="Samudrala R."/>
            <person name="Wang J."/>
            <person name="Wong G.K."/>
            <person name="Yang H."/>
        </authorList>
    </citation>
    <scope>NUCLEOTIDE SEQUENCE [LARGE SCALE GENOMIC DNA]</scope>
    <source>
        <strain evidence="14">cv. 93-11</strain>
    </source>
</reference>
<keyword evidence="8" id="KW-0961">Cell wall biogenesis/degradation</keyword>
<evidence type="ECO:0000256" key="11">
    <source>
        <dbReference type="SAM" id="MobiDB-lite"/>
    </source>
</evidence>
<evidence type="ECO:0000256" key="6">
    <source>
        <dbReference type="ARBA" id="ARBA00023034"/>
    </source>
</evidence>
<evidence type="ECO:0000313" key="14">
    <source>
        <dbReference type="Proteomes" id="UP000007015"/>
    </source>
</evidence>
<dbReference type="AlphaFoldDB" id="B8B790"/>
<dbReference type="GO" id="GO:0071555">
    <property type="term" value="P:cell wall organization"/>
    <property type="evidence" value="ECO:0007669"/>
    <property type="project" value="UniProtKB-KW"/>
</dbReference>
<dbReference type="EMBL" id="CM000132">
    <property type="protein sequence ID" value="EEC82249.1"/>
    <property type="molecule type" value="Genomic_DNA"/>
</dbReference>
<organism evidence="13 14">
    <name type="scientific">Oryza sativa subsp. indica</name>
    <name type="common">Rice</name>
    <dbReference type="NCBI Taxonomy" id="39946"/>
    <lineage>
        <taxon>Eukaryota</taxon>
        <taxon>Viridiplantae</taxon>
        <taxon>Streptophyta</taxon>
        <taxon>Embryophyta</taxon>
        <taxon>Tracheophyta</taxon>
        <taxon>Spermatophyta</taxon>
        <taxon>Magnoliopsida</taxon>
        <taxon>Liliopsida</taxon>
        <taxon>Poales</taxon>
        <taxon>Poaceae</taxon>
        <taxon>BOP clade</taxon>
        <taxon>Oryzoideae</taxon>
        <taxon>Oryzeae</taxon>
        <taxon>Oryzinae</taxon>
        <taxon>Oryza</taxon>
        <taxon>Oryza sativa</taxon>
    </lineage>
</organism>
<evidence type="ECO:0000256" key="5">
    <source>
        <dbReference type="ARBA" id="ARBA00022989"/>
    </source>
</evidence>
<accession>B8B790</accession>
<dbReference type="InterPro" id="IPR005150">
    <property type="entry name" value="Cellulose_synth"/>
</dbReference>
<evidence type="ECO:0000256" key="9">
    <source>
        <dbReference type="PIRSR" id="PIRSR605150-2"/>
    </source>
</evidence>
<feature type="binding site" evidence="9">
    <location>
        <position position="184"/>
    </location>
    <ligand>
        <name>UDP-alpha-D-glucose</name>
        <dbReference type="ChEBI" id="CHEBI:58885"/>
    </ligand>
</feature>
<dbReference type="FunFam" id="3.90.550.10:FF:000027">
    <property type="entry name" value="Cellulose synthase-like protein D4"/>
    <property type="match status" value="1"/>
</dbReference>
<dbReference type="STRING" id="39946.B8B790"/>
<evidence type="ECO:0000256" key="3">
    <source>
        <dbReference type="ARBA" id="ARBA00022679"/>
    </source>
</evidence>
<gene>
    <name evidence="13" type="ORF">OsI_26428</name>
</gene>
<feature type="binding site" evidence="9">
    <location>
        <position position="386"/>
    </location>
    <ligand>
        <name>UDP-alpha-D-glucose</name>
        <dbReference type="ChEBI" id="CHEBI:58885"/>
    </ligand>
</feature>
<dbReference type="HOGENOM" id="CLU_001418_3_1_1"/>
<feature type="region of interest" description="Disordered" evidence="11">
    <location>
        <begin position="34"/>
        <end position="53"/>
    </location>
</feature>
<dbReference type="PANTHER" id="PTHR13301">
    <property type="entry name" value="X-BOX TRANSCRIPTION FACTOR-RELATED"/>
    <property type="match status" value="1"/>
</dbReference>
<feature type="transmembrane region" description="Helical" evidence="12">
    <location>
        <begin position="711"/>
        <end position="732"/>
    </location>
</feature>
<keyword evidence="3" id="KW-0808">Transferase</keyword>
<feature type="binding site" evidence="9">
    <location>
        <position position="213"/>
    </location>
    <ligand>
        <name>UDP-alpha-D-glucose</name>
        <dbReference type="ChEBI" id="CHEBI:58885"/>
    </ligand>
</feature>
<dbReference type="Pfam" id="PF03552">
    <property type="entry name" value="Cellulose_synt"/>
    <property type="match status" value="3"/>
</dbReference>
<evidence type="ECO:0000256" key="7">
    <source>
        <dbReference type="ARBA" id="ARBA00023136"/>
    </source>
</evidence>
<sequence length="792" mass="86511">MAATAASTMSAAAAVTRRINAALRVDATSGDVAAGADGQNGRRSPVAKRVNDGGGGKDDVWVAVDEKDVCGARGGDGAARPPLFRTYKVKGSILHPYRFLILLRLIAIVAFFAWRVRHKNRDGAWLWTMSMVGDVWFGFSWVLNQLPKLSPIKRVPDIAALADRHSGDLPGVDVFVTTVDPVDEPILYTVNTILSILAADYPVDRYACYLSDDGGTLVHYEAMVEVAKFAELWVPFCRKHCVEPRSPENYFAMKTQAYKGGVPGELMSDHRRVRREYEEFKVRIDSLSSTIRQRSDVYNAKHAGENATWMADGTHWPGTWFEPADNHQRGKHAGIVQVLLNHPSCKPRLGLAASAENPVDFSGVDVRLPMLVYISREKRPGYNHQKKAGAMNVMLRVSALLSNAPFVINFDGDHYVNYSQAFRAPMCFMLDGRGRGGENTAFVQFPQRFDDVDPTDRYANHNRVFFDGTMLSLNGLQGPSYLGTGTMFRRVALYGVEPPRWGAAASQIKAMDIANKFGSSTSFVGTMLDGANQERSITPLAVLDESVAGDLAALTACAYEDGTSWGRDVGWVYNIATEDVYYIQRPFGEYLLYLVAVIAMIHVIGMFEVKWAGITLLDWCRNEQFYMIGSTGVYPTAVLYMALKLVTGKGIYFRLTSKQTTASSGDKFADLYTVRWVPLLIPTIVIMVVNVAAVGVAVGKAAAWGPLTEPGWLAVLGMVFNVWILVLLYPFALGVMGQWGKRPAVLFVAMAMAVAAVAAMYVAFGAPYQAELSGVAASLGKAAAASLTGPSG</sequence>
<dbReference type="GO" id="GO:0016760">
    <property type="term" value="F:cellulose synthase (UDP-forming) activity"/>
    <property type="evidence" value="ECO:0007669"/>
    <property type="project" value="InterPro"/>
</dbReference>
<keyword evidence="2" id="KW-0328">Glycosyltransferase</keyword>
<dbReference type="GO" id="GO:0030244">
    <property type="term" value="P:cellulose biosynthetic process"/>
    <property type="evidence" value="ECO:0007669"/>
    <property type="project" value="InterPro"/>
</dbReference>
<dbReference type="GO" id="GO:0071669">
    <property type="term" value="P:plant-type cell wall organization or biogenesis"/>
    <property type="evidence" value="ECO:0007669"/>
    <property type="project" value="UniProtKB-ARBA"/>
</dbReference>
<comment type="subcellular location">
    <subcellularLocation>
        <location evidence="1">Golgi apparatus membrane</location>
        <topology evidence="1">Multi-pass membrane protein</topology>
    </subcellularLocation>
</comment>
<dbReference type="Proteomes" id="UP000007015">
    <property type="component" value="Chromosome 7"/>
</dbReference>
<keyword evidence="14" id="KW-1185">Reference proteome</keyword>
<feature type="transmembrane region" description="Helical" evidence="12">
    <location>
        <begin position="97"/>
        <end position="114"/>
    </location>
</feature>
<evidence type="ECO:0000256" key="2">
    <source>
        <dbReference type="ARBA" id="ARBA00022676"/>
    </source>
</evidence>
<keyword evidence="4 12" id="KW-0812">Transmembrane</keyword>
<evidence type="ECO:0000256" key="4">
    <source>
        <dbReference type="ARBA" id="ARBA00022692"/>
    </source>
</evidence>
<evidence type="ECO:0000256" key="10">
    <source>
        <dbReference type="PIRSR" id="PIRSR605150-3"/>
    </source>
</evidence>
<feature type="transmembrane region" description="Helical" evidence="12">
    <location>
        <begin position="590"/>
        <end position="613"/>
    </location>
</feature>
<dbReference type="GO" id="GO:0000139">
    <property type="term" value="C:Golgi membrane"/>
    <property type="evidence" value="ECO:0007669"/>
    <property type="project" value="UniProtKB-SubCell"/>
</dbReference>
<dbReference type="Gramene" id="BGIOSGA025923-TA">
    <property type="protein sequence ID" value="BGIOSGA025923-PA"/>
    <property type="gene ID" value="BGIOSGA025923"/>
</dbReference>
<feature type="binding site" evidence="10">
    <location>
        <position position="411"/>
    </location>
    <ligand>
        <name>Mn(2+)</name>
        <dbReference type="ChEBI" id="CHEBI:29035"/>
    </ligand>
</feature>
<dbReference type="OMA" id="QNGHVEG"/>
<proteinExistence type="predicted"/>
<evidence type="ECO:0000313" key="13">
    <source>
        <dbReference type="EMBL" id="EEC82249.1"/>
    </source>
</evidence>
<name>B8B790_ORYSI</name>
<keyword evidence="6" id="KW-0333">Golgi apparatus</keyword>